<dbReference type="STRING" id="572547.Amico_1036"/>
<dbReference type="RefSeq" id="WP_013048423.1">
    <property type="nucleotide sequence ID" value="NC_014011.1"/>
</dbReference>
<protein>
    <recommendedName>
        <fullName evidence="5">Asp23/Gls24 family envelope stress response protein</fullName>
    </recommendedName>
</protein>
<keyword evidence="4" id="KW-1185">Reference proteome</keyword>
<proteinExistence type="inferred from homology"/>
<evidence type="ECO:0000256" key="1">
    <source>
        <dbReference type="ARBA" id="ARBA00005721"/>
    </source>
</evidence>
<feature type="compositionally biased region" description="Basic and acidic residues" evidence="2">
    <location>
        <begin position="1"/>
        <end position="20"/>
    </location>
</feature>
<comment type="similarity">
    <text evidence="1">Belongs to the asp23 family.</text>
</comment>
<gene>
    <name evidence="3" type="ordered locus">Amico_1036</name>
</gene>
<sequence>MDEVHNTLDLESQEQEKEPEGAIEEQTMAAEERSVQGSVHIAEDVITELARKTLSLVPGVQPANPGLASKLGLVGRKAIDGIKVSVEENVTPPLITVDVFVLVKYGLRIPDVAWDLQEAVKNNLEQYTGYAVKAVNVNVQGIFINDRPAENVVADTEKLASDKIPTKEDFTSGIDVDAEPK</sequence>
<name>D5EF28_AMICL</name>
<organism evidence="3 4">
    <name type="scientific">Aminobacterium colombiense (strain DSM 12261 / ALA-1)</name>
    <dbReference type="NCBI Taxonomy" id="572547"/>
    <lineage>
        <taxon>Bacteria</taxon>
        <taxon>Thermotogati</taxon>
        <taxon>Synergistota</taxon>
        <taxon>Synergistia</taxon>
        <taxon>Synergistales</taxon>
        <taxon>Aminobacteriaceae</taxon>
        <taxon>Aminobacterium</taxon>
    </lineage>
</organism>
<evidence type="ECO:0000256" key="2">
    <source>
        <dbReference type="SAM" id="MobiDB-lite"/>
    </source>
</evidence>
<dbReference type="InterPro" id="IPR005531">
    <property type="entry name" value="Asp23"/>
</dbReference>
<dbReference type="Proteomes" id="UP000002366">
    <property type="component" value="Chromosome"/>
</dbReference>
<accession>D5EF28</accession>
<dbReference type="OrthoDB" id="9793465at2"/>
<dbReference type="HOGENOM" id="CLU_113198_4_2_0"/>
<dbReference type="PANTHER" id="PTHR34297:SF1">
    <property type="entry name" value="ASP23_GLS24 FAMILY ENVELOPE STRESS RESPONSE PROTEIN"/>
    <property type="match status" value="1"/>
</dbReference>
<dbReference type="Pfam" id="PF03780">
    <property type="entry name" value="Asp23"/>
    <property type="match status" value="1"/>
</dbReference>
<evidence type="ECO:0008006" key="5">
    <source>
        <dbReference type="Google" id="ProtNLM"/>
    </source>
</evidence>
<evidence type="ECO:0000313" key="3">
    <source>
        <dbReference type="EMBL" id="ADE57160.1"/>
    </source>
</evidence>
<dbReference type="eggNOG" id="COG1302">
    <property type="taxonomic scope" value="Bacteria"/>
</dbReference>
<evidence type="ECO:0000313" key="4">
    <source>
        <dbReference type="Proteomes" id="UP000002366"/>
    </source>
</evidence>
<reference evidence="3 4" key="1">
    <citation type="journal article" date="2010" name="Stand. Genomic Sci.">
        <title>Complete genome sequence of Aminobacterium colombiense type strain (ALA-1).</title>
        <authorList>
            <person name="Chertkov O."/>
            <person name="Sikorski J."/>
            <person name="Brambilla E."/>
            <person name="Lapidus A."/>
            <person name="Copeland A."/>
            <person name="Glavina Del Rio T."/>
            <person name="Nolan M."/>
            <person name="Lucas S."/>
            <person name="Tice H."/>
            <person name="Cheng J.F."/>
            <person name="Han C."/>
            <person name="Detter J.C."/>
            <person name="Bruce D."/>
            <person name="Tapia R."/>
            <person name="Goodwin L."/>
            <person name="Pitluck S."/>
            <person name="Liolios K."/>
            <person name="Ivanova N."/>
            <person name="Mavromatis K."/>
            <person name="Ovchinnikova G."/>
            <person name="Pati A."/>
            <person name="Chen A."/>
            <person name="Palaniappan K."/>
            <person name="Land M."/>
            <person name="Hauser L."/>
            <person name="Chang Y.J."/>
            <person name="Jeffries C.D."/>
            <person name="Spring S."/>
            <person name="Rohde M."/>
            <person name="Goker M."/>
            <person name="Bristow J."/>
            <person name="Eisen J.A."/>
            <person name="Markowitz V."/>
            <person name="Hugenholtz P."/>
            <person name="Kyrpides N.C."/>
            <person name="Klenk H.P."/>
        </authorList>
    </citation>
    <scope>NUCLEOTIDE SEQUENCE [LARGE SCALE GENOMIC DNA]</scope>
    <source>
        <strain evidence="4">DSM 12261 / ALA-1</strain>
    </source>
</reference>
<dbReference type="KEGG" id="aco:Amico_1036"/>
<dbReference type="PANTHER" id="PTHR34297">
    <property type="entry name" value="HYPOTHETICAL CYTOSOLIC PROTEIN-RELATED"/>
    <property type="match status" value="1"/>
</dbReference>
<dbReference type="AlphaFoldDB" id="D5EF28"/>
<dbReference type="EMBL" id="CP001997">
    <property type="protein sequence ID" value="ADE57160.1"/>
    <property type="molecule type" value="Genomic_DNA"/>
</dbReference>
<feature type="region of interest" description="Disordered" evidence="2">
    <location>
        <begin position="1"/>
        <end position="23"/>
    </location>
</feature>